<evidence type="ECO:0000256" key="2">
    <source>
        <dbReference type="ARBA" id="ARBA00023128"/>
    </source>
</evidence>
<dbReference type="AlphaFoldDB" id="A0A7L1CPH5"/>
<keyword evidence="2" id="KW-0496">Mitochondrion</keyword>
<dbReference type="SMART" id="SM00952">
    <property type="entry name" value="RAP"/>
    <property type="match status" value="1"/>
</dbReference>
<dbReference type="InterPro" id="IPR013579">
    <property type="entry name" value="FAST_2"/>
</dbReference>
<dbReference type="EMBL" id="VXBA01001285">
    <property type="protein sequence ID" value="NXM67932.1"/>
    <property type="molecule type" value="Genomic_DNA"/>
</dbReference>
<evidence type="ECO:0000256" key="3">
    <source>
        <dbReference type="SAM" id="MobiDB-lite"/>
    </source>
</evidence>
<dbReference type="Pfam" id="PF08373">
    <property type="entry name" value="RAP"/>
    <property type="match status" value="1"/>
</dbReference>
<feature type="domain" description="RAP" evidence="4">
    <location>
        <begin position="435"/>
        <end position="495"/>
    </location>
</feature>
<dbReference type="InterPro" id="IPR010622">
    <property type="entry name" value="FAST_Leu-rich"/>
</dbReference>
<gene>
    <name evidence="5" type="primary">Fastkd5</name>
    <name evidence="5" type="ORF">SERLUN_R09744</name>
</gene>
<dbReference type="GO" id="GO:0044528">
    <property type="term" value="P:regulation of mitochondrial mRNA stability"/>
    <property type="evidence" value="ECO:0007669"/>
    <property type="project" value="InterPro"/>
</dbReference>
<dbReference type="GO" id="GO:0000963">
    <property type="term" value="P:mitochondrial RNA processing"/>
    <property type="evidence" value="ECO:0007669"/>
    <property type="project" value="TreeGrafter"/>
</dbReference>
<dbReference type="InterPro" id="IPR050870">
    <property type="entry name" value="FAST_kinase"/>
</dbReference>
<dbReference type="PANTHER" id="PTHR21228">
    <property type="entry name" value="FAST LEU-RICH DOMAIN-CONTAINING"/>
    <property type="match status" value="1"/>
</dbReference>
<dbReference type="InterPro" id="IPR013584">
    <property type="entry name" value="RAP"/>
</dbReference>
<feature type="compositionally biased region" description="Basic and acidic residues" evidence="3">
    <location>
        <begin position="403"/>
        <end position="425"/>
    </location>
</feature>
<feature type="non-terminal residue" evidence="5">
    <location>
        <position position="1"/>
    </location>
</feature>
<dbReference type="OrthoDB" id="10064757at2759"/>
<dbReference type="GO" id="GO:0003723">
    <property type="term" value="F:RNA binding"/>
    <property type="evidence" value="ECO:0007669"/>
    <property type="project" value="TreeGrafter"/>
</dbReference>
<name>A0A7L1CPH5_9PASS</name>
<comment type="caution">
    <text evidence="5">The sequence shown here is derived from an EMBL/GenBank/DDBJ whole genome shotgun (WGS) entry which is preliminary data.</text>
</comment>
<organism evidence="5 6">
    <name type="scientific">Serilophus lunatus</name>
    <name type="common">silver-breasted broadbill</name>
    <dbReference type="NCBI Taxonomy" id="239386"/>
    <lineage>
        <taxon>Eukaryota</taxon>
        <taxon>Metazoa</taxon>
        <taxon>Chordata</taxon>
        <taxon>Craniata</taxon>
        <taxon>Vertebrata</taxon>
        <taxon>Euteleostomi</taxon>
        <taxon>Archelosauria</taxon>
        <taxon>Archosauria</taxon>
        <taxon>Dinosauria</taxon>
        <taxon>Saurischia</taxon>
        <taxon>Theropoda</taxon>
        <taxon>Coelurosauria</taxon>
        <taxon>Aves</taxon>
        <taxon>Neognathae</taxon>
        <taxon>Neoaves</taxon>
        <taxon>Telluraves</taxon>
        <taxon>Australaves</taxon>
        <taxon>Passeriformes</taxon>
        <taxon>Eurylaimidae</taxon>
        <taxon>Serilophus</taxon>
    </lineage>
</organism>
<sequence length="506" mass="58518">RRVWDMELEQLLLVADCWRCLERSVPSYLSILFSFANLHWKELTLPQFVQLVYIIGEGRRSPADLMQKVESTILKYLDSFTLEELGAICLGLFKSLSGISDHVMRRIADRVSLQMEDTSTYALVNVLKMLRYTRMDHLPLLKELGRVIPPRIPTVNIQGIMHITLTYSSLHFFDEGVLAAVAMALPSKVSYCRSKDAAKFLWSFGCLDYEPPNEEEFYSSLIKQIHRKLHEFRRFPEHLLTALLGLAFVKRFPEELIDYALREEFLQKTRGSKYGLSKDLFTLGRSVEIECPTYRGSRLPPQLCQEFTEMALEFAEQEIYVRPEIVEATTLLETMLGGPEYVKNHMILPHTRSSDLEVRLSTDGHPIPFNSKGPVAARELRDIGVSLTDDLMSRLIKGAPVEVRNKPRTPGEKREDRAQAEPESEHFPVAQEVKLALQVSNRNHYCYGSKRLLGLHCLKRRQLRQLGYVVVELPFWEWFPLLRRTRSEKLSYLHYKVFDPALLTRA</sequence>
<accession>A0A7L1CPH5</accession>
<comment type="subcellular location">
    <subcellularLocation>
        <location evidence="1">Mitochondrion</location>
    </subcellularLocation>
</comment>
<keyword evidence="6" id="KW-1185">Reference proteome</keyword>
<dbReference type="GO" id="GO:0005759">
    <property type="term" value="C:mitochondrial matrix"/>
    <property type="evidence" value="ECO:0007669"/>
    <property type="project" value="TreeGrafter"/>
</dbReference>
<protein>
    <submittedName>
        <fullName evidence="5">FAKD5 protein</fullName>
    </submittedName>
</protein>
<proteinExistence type="predicted"/>
<evidence type="ECO:0000259" key="4">
    <source>
        <dbReference type="PROSITE" id="PS51286"/>
    </source>
</evidence>
<dbReference type="Pfam" id="PF06743">
    <property type="entry name" value="FAST_1"/>
    <property type="match status" value="1"/>
</dbReference>
<dbReference type="Proteomes" id="UP000553648">
    <property type="component" value="Unassembled WGS sequence"/>
</dbReference>
<dbReference type="PANTHER" id="PTHR21228:SF70">
    <property type="entry name" value="FAST KINASE DOMAIN-CONTAINING PROTEIN 5, MITOCHONDRIAL"/>
    <property type="match status" value="1"/>
</dbReference>
<dbReference type="Pfam" id="PF08368">
    <property type="entry name" value="FAST_2"/>
    <property type="match status" value="1"/>
</dbReference>
<evidence type="ECO:0000313" key="6">
    <source>
        <dbReference type="Proteomes" id="UP000553648"/>
    </source>
</evidence>
<dbReference type="PROSITE" id="PS51286">
    <property type="entry name" value="RAP"/>
    <property type="match status" value="1"/>
</dbReference>
<dbReference type="GO" id="GO:0035770">
    <property type="term" value="C:ribonucleoprotein granule"/>
    <property type="evidence" value="ECO:0007669"/>
    <property type="project" value="TreeGrafter"/>
</dbReference>
<feature type="region of interest" description="Disordered" evidence="3">
    <location>
        <begin position="401"/>
        <end position="425"/>
    </location>
</feature>
<feature type="non-terminal residue" evidence="5">
    <location>
        <position position="506"/>
    </location>
</feature>
<reference evidence="5 6" key="1">
    <citation type="submission" date="2019-09" db="EMBL/GenBank/DDBJ databases">
        <title>Bird 10,000 Genomes (B10K) Project - Family phase.</title>
        <authorList>
            <person name="Zhang G."/>
        </authorList>
    </citation>
    <scope>NUCLEOTIDE SEQUENCE [LARGE SCALE GENOMIC DNA]</scope>
    <source>
        <strain evidence="5">B10K-DU-002-03</strain>
        <tissue evidence="5">Muscle</tissue>
    </source>
</reference>
<evidence type="ECO:0000313" key="5">
    <source>
        <dbReference type="EMBL" id="NXM67932.1"/>
    </source>
</evidence>
<evidence type="ECO:0000256" key="1">
    <source>
        <dbReference type="ARBA" id="ARBA00004173"/>
    </source>
</evidence>